<accession>A0A1Y5FCQ6</accession>
<dbReference type="AlphaFoldDB" id="A0A1Y5FCQ6"/>
<dbReference type="EMBL" id="MAAO01000002">
    <property type="protein sequence ID" value="OUR99810.1"/>
    <property type="molecule type" value="Genomic_DNA"/>
</dbReference>
<evidence type="ECO:0000313" key="1">
    <source>
        <dbReference type="EMBL" id="OUR99810.1"/>
    </source>
</evidence>
<protein>
    <submittedName>
        <fullName evidence="1">Uncharacterized protein</fullName>
    </submittedName>
</protein>
<organism evidence="1 2">
    <name type="scientific">Halobacteriovorax marinus</name>
    <dbReference type="NCBI Taxonomy" id="97084"/>
    <lineage>
        <taxon>Bacteria</taxon>
        <taxon>Pseudomonadati</taxon>
        <taxon>Bdellovibrionota</taxon>
        <taxon>Bacteriovoracia</taxon>
        <taxon>Bacteriovoracales</taxon>
        <taxon>Halobacteriovoraceae</taxon>
        <taxon>Halobacteriovorax</taxon>
    </lineage>
</organism>
<sequence length="123" mass="13887">MSQILIDFKEQVLKNLANHGYPEKRISFPLEKMYEVADNKGLSFNKVLELLKEEGHDSELAVDKVIFFPVQAQPSEQDIIAQAQDAMANMSPEQLESIQEMILGMNPEDRDALLKKGKDLGLV</sequence>
<proteinExistence type="predicted"/>
<reference evidence="2" key="1">
    <citation type="journal article" date="2017" name="Proc. Natl. Acad. Sci. U.S.A.">
        <title>Simulation of Deepwater Horizon oil plume reveals substrate specialization within a complex community of hydrocarbon-degraders.</title>
        <authorList>
            <person name="Hu P."/>
            <person name="Dubinsky E.A."/>
            <person name="Probst A.J."/>
            <person name="Wang J."/>
            <person name="Sieber C.M.K."/>
            <person name="Tom L.M."/>
            <person name="Gardinali P."/>
            <person name="Banfield J.F."/>
            <person name="Atlas R.M."/>
            <person name="Andersen G.L."/>
        </authorList>
    </citation>
    <scope>NUCLEOTIDE SEQUENCE [LARGE SCALE GENOMIC DNA]</scope>
</reference>
<gene>
    <name evidence="1" type="ORF">A9Q84_01925</name>
</gene>
<dbReference type="Proteomes" id="UP000196531">
    <property type="component" value="Unassembled WGS sequence"/>
</dbReference>
<comment type="caution">
    <text evidence="1">The sequence shown here is derived from an EMBL/GenBank/DDBJ whole genome shotgun (WGS) entry which is preliminary data.</text>
</comment>
<evidence type="ECO:0000313" key="2">
    <source>
        <dbReference type="Proteomes" id="UP000196531"/>
    </source>
</evidence>
<name>A0A1Y5FCQ6_9BACT</name>